<accession>A0ABU9N4X1</accession>
<dbReference type="SUPFAM" id="SSF50156">
    <property type="entry name" value="PDZ domain-like"/>
    <property type="match status" value="1"/>
</dbReference>
<proteinExistence type="predicted"/>
<dbReference type="PANTHER" id="PTHR43265:SF1">
    <property type="entry name" value="ESTERASE ESTD"/>
    <property type="match status" value="1"/>
</dbReference>
<dbReference type="Gene3D" id="2.30.42.10">
    <property type="match status" value="1"/>
</dbReference>
<sequence length="786" mass="88613">MFRNFLLLLLGVISMNVSAQLERKPLLGARIEYVSENGNSGCKVLQVIRGTSVALRLQENDLILKIGSQSFLSVDEFITHFLDFEPEKEIQLTVLRGKKKLNLKGKVIARPYEKDDNSTVIYDEVSYKSGQLRIIINKPFNKSKMPAMLFIPGYTCNSIDDLPNNHPYKRIVDAYVDAGYVTLRVEKSGLGDSKDTPPCESCDLLDEVENFEVALKKLKSLPYVDSNQIIIVGHSMGGIIAPALSAKNQVAGVVVYGTTARSWFEYQLDMYRVQNALAGMNPIEVEKSVIAQYDLNYRFYVKKEKLEDIAKDPAADRILRTTWQYDGKGKIYSRNAEYWRQIQDYPHLENWKNTTAKVLVQFGESDFEAFSKADHQQIVNTVNFFNPGNATLMTYPSTDHYFAKSGTMQEAYNKFSNGQIQQLFDEYNQEVGLSAVKWSNEVLSKKDVTTLPEKGWKKLNTERYPGKQDDITFINEKEGWYVNGYGSIYNTKNGGETWEKQLEKKGTFFRTIAFVDSLVGFAGTVGTDYFPNVTDSIPLYGTRDGGKTWKPVDYKGPYVKGLCAIDIVKEQYINHGKIDYKIHIYAVGRVGSPANMMVSHDGGATWTSISMNNDCKMLFDIKMFDKNNGFVCAASDEDMEKSNALILKTSDGGKTWKKVYQSNRPFEGTWKASFPTMEVGYVTIQSYNPDPNVKQQRIAKTTDGGETWNEINLVEDAGAREFGIGFIDENHGFVGTMNTGYETKDGGKTWTKVNLGMACNKIRIYKDANGKVYGYAIGVDVLKGEF</sequence>
<dbReference type="PANTHER" id="PTHR43265">
    <property type="entry name" value="ESTERASE ESTD"/>
    <property type="match status" value="1"/>
</dbReference>
<feature type="domain" description="AB hydrolase-1" evidence="1">
    <location>
        <begin position="149"/>
        <end position="370"/>
    </location>
</feature>
<reference evidence="2 3" key="1">
    <citation type="submission" date="2024-03" db="EMBL/GenBank/DDBJ databases">
        <title>Two novel species of the genus Flavobacterium exhibiting potentially degradation of complex polysaccharides.</title>
        <authorList>
            <person name="Lian X."/>
        </authorList>
    </citation>
    <scope>NUCLEOTIDE SEQUENCE [LARGE SCALE GENOMIC DNA]</scope>
    <source>
        <strain evidence="3">j3</strain>
    </source>
</reference>
<dbReference type="Gene3D" id="2.130.10.10">
    <property type="entry name" value="YVTN repeat-like/Quinoprotein amine dehydrogenase"/>
    <property type="match status" value="2"/>
</dbReference>
<name>A0ABU9N4X1_9FLAO</name>
<dbReference type="EMBL" id="JBCGDO010000001">
    <property type="protein sequence ID" value="MEM0540993.1"/>
    <property type="molecule type" value="Genomic_DNA"/>
</dbReference>
<keyword evidence="2" id="KW-0378">Hydrolase</keyword>
<dbReference type="InterPro" id="IPR053145">
    <property type="entry name" value="AB_hydrolase_Est10"/>
</dbReference>
<dbReference type="InterPro" id="IPR015943">
    <property type="entry name" value="WD40/YVTN_repeat-like_dom_sf"/>
</dbReference>
<evidence type="ECO:0000313" key="3">
    <source>
        <dbReference type="Proteomes" id="UP001460072"/>
    </source>
</evidence>
<dbReference type="RefSeq" id="WP_342694240.1">
    <property type="nucleotide sequence ID" value="NZ_JBCGDO010000001.1"/>
</dbReference>
<comment type="caution">
    <text evidence="2">The sequence shown here is derived from an EMBL/GenBank/DDBJ whole genome shotgun (WGS) entry which is preliminary data.</text>
</comment>
<evidence type="ECO:0000313" key="2">
    <source>
        <dbReference type="EMBL" id="MEM0540993.1"/>
    </source>
</evidence>
<evidence type="ECO:0000259" key="1">
    <source>
        <dbReference type="Pfam" id="PF12697"/>
    </source>
</evidence>
<dbReference type="InterPro" id="IPR000073">
    <property type="entry name" value="AB_hydrolase_1"/>
</dbReference>
<dbReference type="InterPro" id="IPR029058">
    <property type="entry name" value="AB_hydrolase_fold"/>
</dbReference>
<dbReference type="InterPro" id="IPR036034">
    <property type="entry name" value="PDZ_sf"/>
</dbReference>
<gene>
    <name evidence="2" type="ORF">WFZ85_00030</name>
</gene>
<dbReference type="SUPFAM" id="SSF53474">
    <property type="entry name" value="alpha/beta-Hydrolases"/>
    <property type="match status" value="1"/>
</dbReference>
<dbReference type="Proteomes" id="UP001460072">
    <property type="component" value="Unassembled WGS sequence"/>
</dbReference>
<organism evidence="2 3">
    <name type="scientific">Flavobacterium aureirubrum</name>
    <dbReference type="NCBI Taxonomy" id="3133147"/>
    <lineage>
        <taxon>Bacteria</taxon>
        <taxon>Pseudomonadati</taxon>
        <taxon>Bacteroidota</taxon>
        <taxon>Flavobacteriia</taxon>
        <taxon>Flavobacteriales</taxon>
        <taxon>Flavobacteriaceae</taxon>
        <taxon>Flavobacterium</taxon>
    </lineage>
</organism>
<keyword evidence="3" id="KW-1185">Reference proteome</keyword>
<dbReference type="GO" id="GO:0016787">
    <property type="term" value="F:hydrolase activity"/>
    <property type="evidence" value="ECO:0007669"/>
    <property type="project" value="UniProtKB-KW"/>
</dbReference>
<dbReference type="Pfam" id="PF12697">
    <property type="entry name" value="Abhydrolase_6"/>
    <property type="match status" value="1"/>
</dbReference>
<dbReference type="Gene3D" id="3.40.50.1820">
    <property type="entry name" value="alpha/beta hydrolase"/>
    <property type="match status" value="1"/>
</dbReference>
<protein>
    <submittedName>
        <fullName evidence="2">Alpha/beta fold hydrolase</fullName>
    </submittedName>
</protein>
<dbReference type="SUPFAM" id="SSF110296">
    <property type="entry name" value="Oligoxyloglucan reducing end-specific cellobiohydrolase"/>
    <property type="match status" value="1"/>
</dbReference>
<dbReference type="CDD" id="cd15482">
    <property type="entry name" value="Sialidase_non-viral"/>
    <property type="match status" value="1"/>
</dbReference>